<dbReference type="KEGG" id="laq:GLA29479_386"/>
<evidence type="ECO:0000256" key="1">
    <source>
        <dbReference type="SAM" id="SignalP"/>
    </source>
</evidence>
<evidence type="ECO:0000313" key="2">
    <source>
        <dbReference type="EMBL" id="ALN83163.1"/>
    </source>
</evidence>
<gene>
    <name evidence="2" type="ORF">LA76x_5061</name>
</gene>
<dbReference type="PATRIC" id="fig|84531.7.peg.384"/>
<keyword evidence="1" id="KW-0732">Signal</keyword>
<feature type="chain" id="PRO_5009798015" description="Secreted protein" evidence="1">
    <location>
        <begin position="19"/>
        <end position="106"/>
    </location>
</feature>
<name>A0A0S2DSU5_LYSAN</name>
<dbReference type="KEGG" id="lab:LA76x_5061"/>
<feature type="signal peptide" evidence="1">
    <location>
        <begin position="1"/>
        <end position="18"/>
    </location>
</feature>
<accession>A0A0S2DSU5</accession>
<proteinExistence type="predicted"/>
<dbReference type="RefSeq" id="WP_057919702.1">
    <property type="nucleotide sequence ID" value="NZ_CP011129.1"/>
</dbReference>
<evidence type="ECO:0000313" key="3">
    <source>
        <dbReference type="Proteomes" id="UP000060787"/>
    </source>
</evidence>
<sequence length="106" mass="10584">MKMLLNVLVLGTALQAAAWSAGVGQAQAQAGNGPSNPDYSFCAEGEIAVDYPPYCINPNDPGTGPGGPGSGGECVPPPCVPGKPCLDPCPSFDPNQTVQAIQAVSA</sequence>
<dbReference type="AlphaFoldDB" id="A0A0S2DSU5"/>
<dbReference type="EMBL" id="CP011129">
    <property type="protein sequence ID" value="ALN83163.1"/>
    <property type="molecule type" value="Genomic_DNA"/>
</dbReference>
<reference evidence="2 3" key="1">
    <citation type="journal article" date="2015" name="BMC Genomics">
        <title>Comparative genomics and metabolic profiling of the genus Lysobacter.</title>
        <authorList>
            <person name="de Bruijn I."/>
            <person name="Cheng X."/>
            <person name="de Jager V."/>
            <person name="Exposito R.G."/>
            <person name="Watrous J."/>
            <person name="Patel N."/>
            <person name="Postma J."/>
            <person name="Dorrestein P.C."/>
            <person name="Kobayashi D."/>
            <person name="Raaijmakers J.M."/>
        </authorList>
    </citation>
    <scope>NUCLEOTIDE SEQUENCE [LARGE SCALE GENOMIC DNA]</scope>
    <source>
        <strain evidence="2 3">76</strain>
    </source>
</reference>
<organism evidence="2 3">
    <name type="scientific">Lysobacter antibioticus</name>
    <dbReference type="NCBI Taxonomy" id="84531"/>
    <lineage>
        <taxon>Bacteria</taxon>
        <taxon>Pseudomonadati</taxon>
        <taxon>Pseudomonadota</taxon>
        <taxon>Gammaproteobacteria</taxon>
        <taxon>Lysobacterales</taxon>
        <taxon>Lysobacteraceae</taxon>
        <taxon>Lysobacter</taxon>
    </lineage>
</organism>
<dbReference type="Proteomes" id="UP000060787">
    <property type="component" value="Chromosome"/>
</dbReference>
<evidence type="ECO:0008006" key="4">
    <source>
        <dbReference type="Google" id="ProtNLM"/>
    </source>
</evidence>
<keyword evidence="3" id="KW-1185">Reference proteome</keyword>
<protein>
    <recommendedName>
        <fullName evidence="4">Secreted protein</fullName>
    </recommendedName>
</protein>